<accession>A0AAQ1KZ19</accession>
<keyword evidence="2 8" id="KW-0489">Methyltransferase</keyword>
<evidence type="ECO:0000256" key="4">
    <source>
        <dbReference type="ARBA" id="ARBA00022691"/>
    </source>
</evidence>
<evidence type="ECO:0000256" key="2">
    <source>
        <dbReference type="ARBA" id="ARBA00022603"/>
    </source>
</evidence>
<dbReference type="AlphaFoldDB" id="A0AAQ1KZ19"/>
<dbReference type="InterPro" id="IPR003356">
    <property type="entry name" value="DNA_methylase_A-5"/>
</dbReference>
<dbReference type="GO" id="GO:0003677">
    <property type="term" value="F:DNA binding"/>
    <property type="evidence" value="ECO:0007669"/>
    <property type="project" value="InterPro"/>
</dbReference>
<gene>
    <name evidence="8" type="ORF">FOC47_11710</name>
</gene>
<name>A0AAQ1KZ19_9FIRM</name>
<keyword evidence="5" id="KW-0680">Restriction system</keyword>
<keyword evidence="3" id="KW-0808">Transferase</keyword>
<dbReference type="InterPro" id="IPR051537">
    <property type="entry name" value="DNA_Adenine_Mtase"/>
</dbReference>
<sequence length="600" mass="67973">MAKNMTEDAVRDLAREALGLVDSEIARAGVGQLTTFNQLGFPGVADKPDGWYLPNNKNEVAVVLETKATRIALGQAQVDEVLKNVRIMQTQYKKVVGILYNGEDIRVFKGEEEVKTPTKLQSVSYYLSLYTVDSIDKERIYELTAKINNGLHFEFGIKNLYHRMIFTACALVAERYGAGLQRLKDMGYATFHTAIHSTLSKSLEDSRKQNAKIDILLEEYSDIKMNTTDNQKAINDFIDWVVEISECVNSNEWRGEDVMGIFFNEFNRYKKKSEAGQVFTPEHITDFMYKILDVNKDDYVLDATCGSGGFLVKAMANMIREAGGMQSDTAAEIKSSHLYGIEFDREIYALACANMLIHKDGKTNLEQMDARTESACEWMKSKPITKVLMNPPYENKYGCMTIVENVLDNVPAHTQCAFILPDKKLEKASKAQIKRILKNHRLRKVIKLPEDLFFGVGITTSIFVFEAGVGQDGKEFFACYMESDGLATVKNKGRHDIYGKWAAIEAHWVEVMEKQSGDNTCQWIDPTEHLSYQMPQKPFEIFEEDFRKTAIDYLMFQKGIDAKLFGEKLMTTAMYSSRVGVQNDTVTVIMQKGGDSDDED</sequence>
<dbReference type="SUPFAM" id="SSF53335">
    <property type="entry name" value="S-adenosyl-L-methionine-dependent methyltransferases"/>
    <property type="match status" value="1"/>
</dbReference>
<dbReference type="Proteomes" id="UP000501069">
    <property type="component" value="Chromosome"/>
</dbReference>
<dbReference type="PANTHER" id="PTHR42933">
    <property type="entry name" value="SLR6095 PROTEIN"/>
    <property type="match status" value="1"/>
</dbReference>
<protein>
    <recommendedName>
        <fullName evidence="1">site-specific DNA-methyltransferase (adenine-specific)</fullName>
        <ecNumber evidence="1">2.1.1.72</ecNumber>
    </recommendedName>
</protein>
<evidence type="ECO:0000256" key="5">
    <source>
        <dbReference type="ARBA" id="ARBA00022747"/>
    </source>
</evidence>
<evidence type="ECO:0000259" key="7">
    <source>
        <dbReference type="Pfam" id="PF02384"/>
    </source>
</evidence>
<proteinExistence type="predicted"/>
<evidence type="ECO:0000256" key="6">
    <source>
        <dbReference type="ARBA" id="ARBA00047942"/>
    </source>
</evidence>
<dbReference type="RefSeq" id="WP_003526672.1">
    <property type="nucleotide sequence ID" value="NZ_CABKQO010000021.1"/>
</dbReference>
<evidence type="ECO:0000256" key="1">
    <source>
        <dbReference type="ARBA" id="ARBA00011900"/>
    </source>
</evidence>
<dbReference type="GO" id="GO:0008170">
    <property type="term" value="F:N-methyltransferase activity"/>
    <property type="evidence" value="ECO:0007669"/>
    <property type="project" value="InterPro"/>
</dbReference>
<comment type="catalytic activity">
    <reaction evidence="6">
        <text>a 2'-deoxyadenosine in DNA + S-adenosyl-L-methionine = an N(6)-methyl-2'-deoxyadenosine in DNA + S-adenosyl-L-homocysteine + H(+)</text>
        <dbReference type="Rhea" id="RHEA:15197"/>
        <dbReference type="Rhea" id="RHEA-COMP:12418"/>
        <dbReference type="Rhea" id="RHEA-COMP:12419"/>
        <dbReference type="ChEBI" id="CHEBI:15378"/>
        <dbReference type="ChEBI" id="CHEBI:57856"/>
        <dbReference type="ChEBI" id="CHEBI:59789"/>
        <dbReference type="ChEBI" id="CHEBI:90615"/>
        <dbReference type="ChEBI" id="CHEBI:90616"/>
        <dbReference type="EC" id="2.1.1.72"/>
    </reaction>
</comment>
<dbReference type="EC" id="2.1.1.72" evidence="1"/>
<dbReference type="Pfam" id="PF02384">
    <property type="entry name" value="N6_Mtase"/>
    <property type="match status" value="1"/>
</dbReference>
<dbReference type="EMBL" id="CP050964">
    <property type="protein sequence ID" value="QIX91155.1"/>
    <property type="molecule type" value="Genomic_DNA"/>
</dbReference>
<dbReference type="REBASE" id="391816">
    <property type="entry name" value="Ecl739ORF11710P"/>
</dbReference>
<dbReference type="PANTHER" id="PTHR42933:SF1">
    <property type="entry name" value="SITE-SPECIFIC DNA-METHYLTRANSFERASE (ADENINE-SPECIFIC)"/>
    <property type="match status" value="1"/>
</dbReference>
<dbReference type="PRINTS" id="PR00507">
    <property type="entry name" value="N12N6MTFRASE"/>
</dbReference>
<dbReference type="GO" id="GO:0009007">
    <property type="term" value="F:site-specific DNA-methyltransferase (adenine-specific) activity"/>
    <property type="evidence" value="ECO:0007669"/>
    <property type="project" value="UniProtKB-EC"/>
</dbReference>
<keyword evidence="4" id="KW-0949">S-adenosyl-L-methionine</keyword>
<reference evidence="8 9" key="1">
    <citation type="submission" date="2019-11" db="EMBL/GenBank/DDBJ databases">
        <title>FDA dAtabase for Regulatory Grade micrObial Sequences (FDA-ARGOS): Supporting development and validation of Infectious Disease Dx tests.</title>
        <authorList>
            <person name="Turner S."/>
            <person name="Byrd R."/>
            <person name="Tallon L."/>
            <person name="Sadzewicz L."/>
            <person name="Vavikolanu K."/>
            <person name="Mehta A."/>
            <person name="Aluvathingal J."/>
            <person name="Nadendla S."/>
            <person name="Myers T."/>
            <person name="Yan Y."/>
            <person name="Sichtig H."/>
        </authorList>
    </citation>
    <scope>NUCLEOTIDE SEQUENCE [LARGE SCALE GENOMIC DNA]</scope>
    <source>
        <strain evidence="8 9">FDAARGOS_739</strain>
    </source>
</reference>
<dbReference type="GO" id="GO:0009307">
    <property type="term" value="P:DNA restriction-modification system"/>
    <property type="evidence" value="ECO:0007669"/>
    <property type="project" value="UniProtKB-KW"/>
</dbReference>
<organism evidence="8 9">
    <name type="scientific">Enterocloster clostridioformis</name>
    <dbReference type="NCBI Taxonomy" id="1531"/>
    <lineage>
        <taxon>Bacteria</taxon>
        <taxon>Bacillati</taxon>
        <taxon>Bacillota</taxon>
        <taxon>Clostridia</taxon>
        <taxon>Lachnospirales</taxon>
        <taxon>Lachnospiraceae</taxon>
        <taxon>Enterocloster</taxon>
    </lineage>
</organism>
<dbReference type="GeneID" id="57961826"/>
<evidence type="ECO:0000256" key="3">
    <source>
        <dbReference type="ARBA" id="ARBA00022679"/>
    </source>
</evidence>
<evidence type="ECO:0000313" key="8">
    <source>
        <dbReference type="EMBL" id="QIX91155.1"/>
    </source>
</evidence>
<feature type="domain" description="DNA methylase adenine-specific" evidence="7">
    <location>
        <begin position="262"/>
        <end position="404"/>
    </location>
</feature>
<dbReference type="Gene3D" id="3.40.50.150">
    <property type="entry name" value="Vaccinia Virus protein VP39"/>
    <property type="match status" value="1"/>
</dbReference>
<dbReference type="GO" id="GO:0032259">
    <property type="term" value="P:methylation"/>
    <property type="evidence" value="ECO:0007669"/>
    <property type="project" value="UniProtKB-KW"/>
</dbReference>
<evidence type="ECO:0000313" key="9">
    <source>
        <dbReference type="Proteomes" id="UP000501069"/>
    </source>
</evidence>
<dbReference type="InterPro" id="IPR029063">
    <property type="entry name" value="SAM-dependent_MTases_sf"/>
</dbReference>